<evidence type="ECO:0000256" key="1">
    <source>
        <dbReference type="ARBA" id="ARBA00009437"/>
    </source>
</evidence>
<keyword evidence="2" id="KW-0805">Transcription regulation</keyword>
<organism evidence="6 7">
    <name type="scientific">Natronospirillum operosum</name>
    <dbReference type="NCBI Taxonomy" id="2759953"/>
    <lineage>
        <taxon>Bacteria</taxon>
        <taxon>Pseudomonadati</taxon>
        <taxon>Pseudomonadota</taxon>
        <taxon>Gammaproteobacteria</taxon>
        <taxon>Oceanospirillales</taxon>
        <taxon>Natronospirillaceae</taxon>
        <taxon>Natronospirillum</taxon>
    </lineage>
</organism>
<evidence type="ECO:0000256" key="2">
    <source>
        <dbReference type="ARBA" id="ARBA00023015"/>
    </source>
</evidence>
<dbReference type="InterPro" id="IPR005119">
    <property type="entry name" value="LysR_subst-bd"/>
</dbReference>
<dbReference type="Pfam" id="PF00126">
    <property type="entry name" value="HTH_1"/>
    <property type="match status" value="1"/>
</dbReference>
<evidence type="ECO:0000256" key="3">
    <source>
        <dbReference type="ARBA" id="ARBA00023125"/>
    </source>
</evidence>
<keyword evidence="4" id="KW-0804">Transcription</keyword>
<comment type="caution">
    <text evidence="6">The sequence shown here is derived from an EMBL/GenBank/DDBJ whole genome shotgun (WGS) entry which is preliminary data.</text>
</comment>
<proteinExistence type="inferred from homology"/>
<dbReference type="InterPro" id="IPR000847">
    <property type="entry name" value="LysR_HTH_N"/>
</dbReference>
<evidence type="ECO:0000313" key="6">
    <source>
        <dbReference type="EMBL" id="TGG95497.1"/>
    </source>
</evidence>
<feature type="domain" description="HTH lysR-type" evidence="5">
    <location>
        <begin position="2"/>
        <end position="58"/>
    </location>
</feature>
<accession>A0A4Z0WHV7</accession>
<dbReference type="PRINTS" id="PR00039">
    <property type="entry name" value="HTHLYSR"/>
</dbReference>
<evidence type="ECO:0000313" key="7">
    <source>
        <dbReference type="Proteomes" id="UP000297475"/>
    </source>
</evidence>
<dbReference type="Pfam" id="PF03466">
    <property type="entry name" value="LysR_substrate"/>
    <property type="match status" value="1"/>
</dbReference>
<dbReference type="PANTHER" id="PTHR30579:SF2">
    <property type="entry name" value="HTH-TYPE TRANSCRIPTIONAL REGULATOR ARGP"/>
    <property type="match status" value="1"/>
</dbReference>
<dbReference type="GO" id="GO:0003700">
    <property type="term" value="F:DNA-binding transcription factor activity"/>
    <property type="evidence" value="ECO:0007669"/>
    <property type="project" value="InterPro"/>
</dbReference>
<keyword evidence="3" id="KW-0238">DNA-binding</keyword>
<gene>
    <name evidence="6" type="ORF">E4656_03495</name>
</gene>
<keyword evidence="7" id="KW-1185">Reference proteome</keyword>
<dbReference type="EMBL" id="SRMF01000001">
    <property type="protein sequence ID" value="TGG95497.1"/>
    <property type="molecule type" value="Genomic_DNA"/>
</dbReference>
<dbReference type="AlphaFoldDB" id="A0A4Z0WHV7"/>
<dbReference type="InterPro" id="IPR036388">
    <property type="entry name" value="WH-like_DNA-bd_sf"/>
</dbReference>
<evidence type="ECO:0000259" key="5">
    <source>
        <dbReference type="PROSITE" id="PS50931"/>
    </source>
</evidence>
<reference evidence="6 7" key="1">
    <citation type="submission" date="2019-04" db="EMBL/GenBank/DDBJ databases">
        <title>Natronospirillum operosus gen. nov., sp. nov., a haloalkaliphilic satellite isolated from decaying biomass of laboratory culture of cyanobacterium Geitlerinema sp. and proposal of Natronospirillaceae fam. nov. and Saccharospirillaceae fam. nov.</title>
        <authorList>
            <person name="Kevbrin V."/>
            <person name="Boltyanskaya Y."/>
            <person name="Koziaeva V."/>
            <person name="Grouzdev D.S."/>
            <person name="Park M."/>
            <person name="Cho J."/>
        </authorList>
    </citation>
    <scope>NUCLEOTIDE SEQUENCE [LARGE SCALE GENOMIC DNA]</scope>
    <source>
        <strain evidence="6 7">G-116</strain>
    </source>
</reference>
<dbReference type="SUPFAM" id="SSF53850">
    <property type="entry name" value="Periplasmic binding protein-like II"/>
    <property type="match status" value="1"/>
</dbReference>
<sequence length="291" mass="32583">MLDYRLLEALGAVIETGGFARAANKLHLTQSAISQRIRQLEFLLGQPVLLRSTPPVATPMGRRLNNHLQQVRQLEMDIEQVAQNEPLQIRLTVNADSMATWLAPALASCELSARMAFELVVEDQEVGLDRMRNGEVMACICSEARAVNGGAVRALGVLRYRALASPEFVARYQTRERPEHLVEAPCLVFNRDDQLQHRFLASQGLPAPRRQHHCPSSEGFVKMALAGMGYGMLPELQVEPEYRAGTLVEVWPEASLDVPLYWHYWQTESSAMKALRQAVTTHAHQVLVQPD</sequence>
<comment type="similarity">
    <text evidence="1">Belongs to the LysR transcriptional regulatory family.</text>
</comment>
<dbReference type="RefSeq" id="WP_135481213.1">
    <property type="nucleotide sequence ID" value="NZ_SRMF01000001.1"/>
</dbReference>
<dbReference type="InterPro" id="IPR050176">
    <property type="entry name" value="LTTR"/>
</dbReference>
<dbReference type="SUPFAM" id="SSF46785">
    <property type="entry name" value="Winged helix' DNA-binding domain"/>
    <property type="match status" value="1"/>
</dbReference>
<dbReference type="OrthoDB" id="3252676at2"/>
<dbReference type="PROSITE" id="PS50931">
    <property type="entry name" value="HTH_LYSR"/>
    <property type="match status" value="1"/>
</dbReference>
<evidence type="ECO:0000256" key="4">
    <source>
        <dbReference type="ARBA" id="ARBA00023163"/>
    </source>
</evidence>
<dbReference type="Proteomes" id="UP000297475">
    <property type="component" value="Unassembled WGS sequence"/>
</dbReference>
<protein>
    <submittedName>
        <fullName evidence="6">LysR family transcriptional regulator ArgP</fullName>
    </submittedName>
</protein>
<dbReference type="GO" id="GO:0003677">
    <property type="term" value="F:DNA binding"/>
    <property type="evidence" value="ECO:0007669"/>
    <property type="project" value="UniProtKB-KW"/>
</dbReference>
<dbReference type="Gene3D" id="3.40.190.290">
    <property type="match status" value="1"/>
</dbReference>
<dbReference type="InterPro" id="IPR036390">
    <property type="entry name" value="WH_DNA-bd_sf"/>
</dbReference>
<name>A0A4Z0WHV7_9GAMM</name>
<dbReference type="Gene3D" id="1.10.10.10">
    <property type="entry name" value="Winged helix-like DNA-binding domain superfamily/Winged helix DNA-binding domain"/>
    <property type="match status" value="1"/>
</dbReference>
<dbReference type="PANTHER" id="PTHR30579">
    <property type="entry name" value="TRANSCRIPTIONAL REGULATOR"/>
    <property type="match status" value="1"/>
</dbReference>